<evidence type="ECO:0000313" key="1">
    <source>
        <dbReference type="Proteomes" id="UP000887566"/>
    </source>
</evidence>
<evidence type="ECO:0000313" key="2">
    <source>
        <dbReference type="WBParaSite" id="PSAMB.scaffold1403size31945.g12984.t1"/>
    </source>
</evidence>
<accession>A0A914V0R3</accession>
<name>A0A914V0R3_9BILA</name>
<sequence length="114" mass="12458">MRRLTRNTVGWLGWASRNNTGEDGRRVRDDVIGRRMASGEEGADLPRERLSNARASSFALSAQSIALVTRRVRSSLAVAAPFVRIAARGSRRRQLASVAACIRSRRNGSPHASS</sequence>
<keyword evidence="1" id="KW-1185">Reference proteome</keyword>
<dbReference type="AlphaFoldDB" id="A0A914V0R3"/>
<proteinExistence type="predicted"/>
<organism evidence="1 2">
    <name type="scientific">Plectus sambesii</name>
    <dbReference type="NCBI Taxonomy" id="2011161"/>
    <lineage>
        <taxon>Eukaryota</taxon>
        <taxon>Metazoa</taxon>
        <taxon>Ecdysozoa</taxon>
        <taxon>Nematoda</taxon>
        <taxon>Chromadorea</taxon>
        <taxon>Plectida</taxon>
        <taxon>Plectina</taxon>
        <taxon>Plectoidea</taxon>
        <taxon>Plectidae</taxon>
        <taxon>Plectus</taxon>
    </lineage>
</organism>
<protein>
    <submittedName>
        <fullName evidence="2">Uncharacterized protein</fullName>
    </submittedName>
</protein>
<dbReference type="Proteomes" id="UP000887566">
    <property type="component" value="Unplaced"/>
</dbReference>
<reference evidence="2" key="1">
    <citation type="submission" date="2022-11" db="UniProtKB">
        <authorList>
            <consortium name="WormBaseParasite"/>
        </authorList>
    </citation>
    <scope>IDENTIFICATION</scope>
</reference>
<dbReference type="WBParaSite" id="PSAMB.scaffold1403size31945.g12984.t1">
    <property type="protein sequence ID" value="PSAMB.scaffold1403size31945.g12984.t1"/>
    <property type="gene ID" value="PSAMB.scaffold1403size31945.g12984"/>
</dbReference>